<dbReference type="Pfam" id="PF17886">
    <property type="entry name" value="ArsA_HSP20"/>
    <property type="match status" value="1"/>
</dbReference>
<organism evidence="5 6">
    <name type="scientific">Streptomyces hazeniae</name>
    <dbReference type="NCBI Taxonomy" id="3075538"/>
    <lineage>
        <taxon>Bacteria</taxon>
        <taxon>Bacillati</taxon>
        <taxon>Actinomycetota</taxon>
        <taxon>Actinomycetes</taxon>
        <taxon>Kitasatosporales</taxon>
        <taxon>Streptomycetaceae</taxon>
        <taxon>Streptomyces</taxon>
    </lineage>
</organism>
<protein>
    <submittedName>
        <fullName evidence="5">ArsA-related P-loop ATPase</fullName>
    </submittedName>
</protein>
<feature type="region of interest" description="Disordered" evidence="2">
    <location>
        <begin position="323"/>
        <end position="358"/>
    </location>
</feature>
<feature type="compositionally biased region" description="Basic and acidic residues" evidence="2">
    <location>
        <begin position="435"/>
        <end position="449"/>
    </location>
</feature>
<dbReference type="PANTHER" id="PTHR10803:SF3">
    <property type="entry name" value="ATPASE GET3"/>
    <property type="match status" value="1"/>
</dbReference>
<dbReference type="Pfam" id="PF02374">
    <property type="entry name" value="ArsA_ATPase"/>
    <property type="match status" value="1"/>
</dbReference>
<accession>A0ABU2NVL2</accession>
<feature type="compositionally biased region" description="Low complexity" evidence="2">
    <location>
        <begin position="323"/>
        <end position="338"/>
    </location>
</feature>
<dbReference type="Gene3D" id="2.60.40.790">
    <property type="match status" value="1"/>
</dbReference>
<evidence type="ECO:0000256" key="2">
    <source>
        <dbReference type="SAM" id="MobiDB-lite"/>
    </source>
</evidence>
<dbReference type="EMBL" id="JAVREQ010000019">
    <property type="protein sequence ID" value="MDT0381024.1"/>
    <property type="molecule type" value="Genomic_DNA"/>
</dbReference>
<dbReference type="RefSeq" id="WP_311674726.1">
    <property type="nucleotide sequence ID" value="NZ_JAVREQ010000019.1"/>
</dbReference>
<keyword evidence="6" id="KW-1185">Reference proteome</keyword>
<evidence type="ECO:0000313" key="5">
    <source>
        <dbReference type="EMBL" id="MDT0381024.1"/>
    </source>
</evidence>
<gene>
    <name evidence="5" type="ORF">RM572_19915</name>
</gene>
<proteinExistence type="inferred from homology"/>
<dbReference type="Proteomes" id="UP001183414">
    <property type="component" value="Unassembled WGS sequence"/>
</dbReference>
<evidence type="ECO:0000256" key="1">
    <source>
        <dbReference type="ARBA" id="ARBA00011040"/>
    </source>
</evidence>
<evidence type="ECO:0000259" key="3">
    <source>
        <dbReference type="Pfam" id="PF02374"/>
    </source>
</evidence>
<dbReference type="InterPro" id="IPR008978">
    <property type="entry name" value="HSP20-like_chaperone"/>
</dbReference>
<dbReference type="InterPro" id="IPR016300">
    <property type="entry name" value="ATPase_ArsA/GET3"/>
</dbReference>
<name>A0ABU2NVL2_9ACTN</name>
<dbReference type="SUPFAM" id="SSF52540">
    <property type="entry name" value="P-loop containing nucleoside triphosphate hydrolases"/>
    <property type="match status" value="1"/>
</dbReference>
<feature type="domain" description="ArsA HSP20-like" evidence="4">
    <location>
        <begin position="365"/>
        <end position="426"/>
    </location>
</feature>
<comment type="caution">
    <text evidence="5">The sequence shown here is derived from an EMBL/GenBank/DDBJ whole genome shotgun (WGS) entry which is preliminary data.</text>
</comment>
<dbReference type="InterPro" id="IPR025723">
    <property type="entry name" value="ArsA/GET3_ATPase-like"/>
</dbReference>
<reference evidence="6" key="1">
    <citation type="submission" date="2023-07" db="EMBL/GenBank/DDBJ databases">
        <title>30 novel species of actinomycetes from the DSMZ collection.</title>
        <authorList>
            <person name="Nouioui I."/>
        </authorList>
    </citation>
    <scope>NUCLEOTIDE SEQUENCE [LARGE SCALE GENOMIC DNA]</scope>
    <source>
        <strain evidence="6">DSM 42041</strain>
    </source>
</reference>
<dbReference type="InterPro" id="IPR027417">
    <property type="entry name" value="P-loop_NTPase"/>
</dbReference>
<evidence type="ECO:0000259" key="4">
    <source>
        <dbReference type="Pfam" id="PF17886"/>
    </source>
</evidence>
<comment type="similarity">
    <text evidence="1">Belongs to the arsA ATPase family.</text>
</comment>
<feature type="domain" description="ArsA/GET3 Anion-transporting ATPase-like" evidence="3">
    <location>
        <begin position="11"/>
        <end position="321"/>
    </location>
</feature>
<feature type="region of interest" description="Disordered" evidence="2">
    <location>
        <begin position="426"/>
        <end position="455"/>
    </location>
</feature>
<dbReference type="InterPro" id="IPR040612">
    <property type="entry name" value="ArsA_HSP20-like"/>
</dbReference>
<sequence>MSADGLSGRPRLLLVTGTGGAGRTTVAAATALAAARGGARTLLLSTEEDGVLERVLGARTAAGEPAEADPGTGLWAARVDPDAEVRALAALLRERGDTLLRFTGAEALDDDELTPLPGAEEFAVLRAVRRAAAQEGTGAGGRARWDAVVVDLPPVERALRTLALPDQVRRYLDRLLPPQKQAARALRPLLAGLAGVPMPPPGLYAGADRFRAELADVAGVLTAPGTAVRLVAEPGDTAVERLHTARAALALYGLRCDTVIANRVLPTRSRDPFLAALSGEQQAALKALRAHPVRGLPVREVPHLGRAPMGTADLAELADLLGSVDPAASPDPARSPDVAEPPRGVFVPGQSGAPGTVEDRRATEGRLHWRLPLPGARKEALGLVRRGDELVVGVGPHRRTLPLPSALRRCRVTGAAFENGELCVRFEPDPSLWPERPDDPTERGADGTAEHSAQG</sequence>
<dbReference type="Gene3D" id="3.40.50.300">
    <property type="entry name" value="P-loop containing nucleotide triphosphate hydrolases"/>
    <property type="match status" value="1"/>
</dbReference>
<evidence type="ECO:0000313" key="6">
    <source>
        <dbReference type="Proteomes" id="UP001183414"/>
    </source>
</evidence>
<dbReference type="PANTHER" id="PTHR10803">
    <property type="entry name" value="ARSENICAL PUMP-DRIVING ATPASE ARSENITE-TRANSLOCATING ATPASE"/>
    <property type="match status" value="1"/>
</dbReference>